<reference evidence="3" key="3">
    <citation type="submission" date="2025-04" db="UniProtKB">
        <authorList>
            <consortium name="RefSeq"/>
        </authorList>
    </citation>
    <scope>IDENTIFICATION</scope>
    <source>
        <strain evidence="3">CBS 304.34</strain>
    </source>
</reference>
<reference evidence="3" key="2">
    <citation type="submission" date="2020-04" db="EMBL/GenBank/DDBJ databases">
        <authorList>
            <consortium name="NCBI Genome Project"/>
        </authorList>
    </citation>
    <scope>NUCLEOTIDE SEQUENCE</scope>
    <source>
        <strain evidence="3">CBS 304.34</strain>
    </source>
</reference>
<reference evidence="1 3" key="1">
    <citation type="journal article" date="2020" name="Stud. Mycol.">
        <title>101 Dothideomycetes genomes: a test case for predicting lifestyles and emergence of pathogens.</title>
        <authorList>
            <person name="Haridas S."/>
            <person name="Albert R."/>
            <person name="Binder M."/>
            <person name="Bloem J."/>
            <person name="Labutti K."/>
            <person name="Salamov A."/>
            <person name="Andreopoulos B."/>
            <person name="Baker S."/>
            <person name="Barry K."/>
            <person name="Bills G."/>
            <person name="Bluhm B."/>
            <person name="Cannon C."/>
            <person name="Castanera R."/>
            <person name="Culley D."/>
            <person name="Daum C."/>
            <person name="Ezra D."/>
            <person name="Gonzalez J."/>
            <person name="Henrissat B."/>
            <person name="Kuo A."/>
            <person name="Liang C."/>
            <person name="Lipzen A."/>
            <person name="Lutzoni F."/>
            <person name="Magnuson J."/>
            <person name="Mondo S."/>
            <person name="Nolan M."/>
            <person name="Ohm R."/>
            <person name="Pangilinan J."/>
            <person name="Park H.-J."/>
            <person name="Ramirez L."/>
            <person name="Alfaro M."/>
            <person name="Sun H."/>
            <person name="Tritt A."/>
            <person name="Yoshinaga Y."/>
            <person name="Zwiers L.-H."/>
            <person name="Turgeon B."/>
            <person name="Goodwin S."/>
            <person name="Spatafora J."/>
            <person name="Crous P."/>
            <person name="Grigoriev I."/>
        </authorList>
    </citation>
    <scope>NUCLEOTIDE SEQUENCE</scope>
    <source>
        <strain evidence="1 3">CBS 304.34</strain>
    </source>
</reference>
<keyword evidence="2" id="KW-1185">Reference proteome</keyword>
<dbReference type="GeneID" id="54460640"/>
<evidence type="ECO:0000313" key="2">
    <source>
        <dbReference type="Proteomes" id="UP000504636"/>
    </source>
</evidence>
<sequence length="351" mass="38750">MSAPASAIQHQILAIANNVAYEHALSTRWSTWHFWKHYHKISHTNAIAKDDETLSTEIRQLTSPFGSCVDIAFQTTAALRAHLASEPSLQPYAAHVQTLARPRSTTSADLVHCITALFEEHFCIVIDFSCSFTAMAIALNDHVDSLPYLSMDGKTMQDRLHYCEPAHSSQTAQRTLTRQRLGADALPTPFTAFDDRHLIRNISFRIAELVDDVGGVVLPRAKGVKLHAQLPSRPTCIPSVLCKGTYFATTCRVKADFAQRQVVMQVPYQDWMLQPANASLRDRVSKVGILQPISDAVCRLVLKLDGPRDRSPVKERVGVLGEVAEAFGLPNEDFGDMVDSVYGVWAGANVG</sequence>
<dbReference type="Proteomes" id="UP000504636">
    <property type="component" value="Unplaced"/>
</dbReference>
<name>A0A6A6YQ99_9PEZI</name>
<organism evidence="1">
    <name type="scientific">Mytilinidion resinicola</name>
    <dbReference type="NCBI Taxonomy" id="574789"/>
    <lineage>
        <taxon>Eukaryota</taxon>
        <taxon>Fungi</taxon>
        <taxon>Dikarya</taxon>
        <taxon>Ascomycota</taxon>
        <taxon>Pezizomycotina</taxon>
        <taxon>Dothideomycetes</taxon>
        <taxon>Pleosporomycetidae</taxon>
        <taxon>Mytilinidiales</taxon>
        <taxon>Mytilinidiaceae</taxon>
        <taxon>Mytilinidion</taxon>
    </lineage>
</organism>
<gene>
    <name evidence="1 3" type="ORF">BDZ99DRAFT_462035</name>
</gene>
<dbReference type="AlphaFoldDB" id="A0A6A6YQ99"/>
<protein>
    <submittedName>
        <fullName evidence="1 3">Uncharacterized protein</fullName>
    </submittedName>
</protein>
<dbReference type="RefSeq" id="XP_033577653.1">
    <property type="nucleotide sequence ID" value="XM_033719747.1"/>
</dbReference>
<accession>A0A6A6YQ99</accession>
<evidence type="ECO:0000313" key="3">
    <source>
        <dbReference type="RefSeq" id="XP_033577653.1"/>
    </source>
</evidence>
<proteinExistence type="predicted"/>
<dbReference type="OrthoDB" id="414463at2759"/>
<evidence type="ECO:0000313" key="1">
    <source>
        <dbReference type="EMBL" id="KAF2810689.1"/>
    </source>
</evidence>
<dbReference type="EMBL" id="MU003699">
    <property type="protein sequence ID" value="KAF2810689.1"/>
    <property type="molecule type" value="Genomic_DNA"/>
</dbReference>